<sequence length="51" mass="5572">MVTCVGHIVGAIVADTRSHAQRAVKAVKISYRELKPIVTIQTFYRVASQGT</sequence>
<dbReference type="SUPFAM" id="SSF54665">
    <property type="entry name" value="CO dehydrogenase molybdoprotein N-domain-like"/>
    <property type="match status" value="1"/>
</dbReference>
<organism evidence="2">
    <name type="scientific">Anguilla anguilla</name>
    <name type="common">European freshwater eel</name>
    <name type="synonym">Muraena anguilla</name>
    <dbReference type="NCBI Taxonomy" id="7936"/>
    <lineage>
        <taxon>Eukaryota</taxon>
        <taxon>Metazoa</taxon>
        <taxon>Chordata</taxon>
        <taxon>Craniata</taxon>
        <taxon>Vertebrata</taxon>
        <taxon>Euteleostomi</taxon>
        <taxon>Actinopterygii</taxon>
        <taxon>Neopterygii</taxon>
        <taxon>Teleostei</taxon>
        <taxon>Anguilliformes</taxon>
        <taxon>Anguillidae</taxon>
        <taxon>Anguilla</taxon>
    </lineage>
</organism>
<reference evidence="2" key="2">
    <citation type="journal article" date="2015" name="Fish Shellfish Immunol.">
        <title>Early steps in the European eel (Anguilla anguilla)-Vibrio vulnificus interaction in the gills: Role of the RtxA13 toxin.</title>
        <authorList>
            <person name="Callol A."/>
            <person name="Pajuelo D."/>
            <person name="Ebbesson L."/>
            <person name="Teles M."/>
            <person name="MacKenzie S."/>
            <person name="Amaro C."/>
        </authorList>
    </citation>
    <scope>NUCLEOTIDE SEQUENCE</scope>
</reference>
<reference evidence="2" key="1">
    <citation type="submission" date="2014-11" db="EMBL/GenBank/DDBJ databases">
        <authorList>
            <person name="Amaro Gonzalez C."/>
        </authorList>
    </citation>
    <scope>NUCLEOTIDE SEQUENCE</scope>
</reference>
<dbReference type="EMBL" id="GBXM01066472">
    <property type="protein sequence ID" value="JAH42105.1"/>
    <property type="molecule type" value="Transcribed_RNA"/>
</dbReference>
<feature type="domain" description="Aldehyde oxidase/xanthine dehydrogenase a/b hammerhead" evidence="1">
    <location>
        <begin position="2"/>
        <end position="35"/>
    </location>
</feature>
<proteinExistence type="predicted"/>
<dbReference type="InterPro" id="IPR000674">
    <property type="entry name" value="Ald_Oxase/Xan_DH_a/b"/>
</dbReference>
<evidence type="ECO:0000313" key="2">
    <source>
        <dbReference type="EMBL" id="JAH42105.1"/>
    </source>
</evidence>
<name>A0A0E9SN49_ANGAN</name>
<accession>A0A0E9SN49</accession>
<dbReference type="AlphaFoldDB" id="A0A0E9SN49"/>
<dbReference type="Pfam" id="PF01315">
    <property type="entry name" value="Ald_Xan_dh_C"/>
    <property type="match status" value="1"/>
</dbReference>
<dbReference type="InterPro" id="IPR036856">
    <property type="entry name" value="Ald_Oxase/Xan_DH_a/b_sf"/>
</dbReference>
<evidence type="ECO:0000259" key="1">
    <source>
        <dbReference type="Pfam" id="PF01315"/>
    </source>
</evidence>
<protein>
    <recommendedName>
        <fullName evidence="1">Aldehyde oxidase/xanthine dehydrogenase a/b hammerhead domain-containing protein</fullName>
    </recommendedName>
</protein>
<dbReference type="Gene3D" id="3.90.1170.50">
    <property type="entry name" value="Aldehyde oxidase/xanthine dehydrogenase, a/b hammerhead"/>
    <property type="match status" value="1"/>
</dbReference>